<gene>
    <name evidence="2" type="ORF">SAMN05421802_11337</name>
</gene>
<feature type="transmembrane region" description="Helical" evidence="1">
    <location>
        <begin position="31"/>
        <end position="51"/>
    </location>
</feature>
<sequence>MEKAHRTAYIYPIFLAVWIATPFMGDRVPVWGQWLYWVALIAVSVLGFVIAVRDKRPLLGILSVLTLFAWPITLVVALSSGPFA</sequence>
<accession>A0A9X8R4Y2</accession>
<name>A0A9X8R4Y2_9CORY</name>
<keyword evidence="3" id="KW-1185">Reference proteome</keyword>
<keyword evidence="1" id="KW-0472">Membrane</keyword>
<dbReference type="Proteomes" id="UP000185547">
    <property type="component" value="Unassembled WGS sequence"/>
</dbReference>
<dbReference type="AlphaFoldDB" id="A0A9X8R4Y2"/>
<organism evidence="2 3">
    <name type="scientific">Corynebacterium afermentans</name>
    <dbReference type="NCBI Taxonomy" id="38286"/>
    <lineage>
        <taxon>Bacteria</taxon>
        <taxon>Bacillati</taxon>
        <taxon>Actinomycetota</taxon>
        <taxon>Actinomycetes</taxon>
        <taxon>Mycobacteriales</taxon>
        <taxon>Corynebacteriaceae</taxon>
        <taxon>Corynebacterium</taxon>
    </lineage>
</organism>
<feature type="transmembrane region" description="Helical" evidence="1">
    <location>
        <begin position="7"/>
        <end position="25"/>
    </location>
</feature>
<proteinExistence type="predicted"/>
<evidence type="ECO:0000313" key="2">
    <source>
        <dbReference type="EMBL" id="SIQ39825.1"/>
    </source>
</evidence>
<keyword evidence="1" id="KW-1133">Transmembrane helix</keyword>
<dbReference type="EMBL" id="FTMH01000013">
    <property type="protein sequence ID" value="SIQ39825.1"/>
    <property type="molecule type" value="Genomic_DNA"/>
</dbReference>
<evidence type="ECO:0000256" key="1">
    <source>
        <dbReference type="SAM" id="Phobius"/>
    </source>
</evidence>
<feature type="transmembrane region" description="Helical" evidence="1">
    <location>
        <begin position="58"/>
        <end position="78"/>
    </location>
</feature>
<keyword evidence="1" id="KW-0812">Transmembrane</keyword>
<comment type="caution">
    <text evidence="2">The sequence shown here is derived from an EMBL/GenBank/DDBJ whole genome shotgun (WGS) entry which is preliminary data.</text>
</comment>
<protein>
    <submittedName>
        <fullName evidence="2">Uncharacterized protein</fullName>
    </submittedName>
</protein>
<evidence type="ECO:0000313" key="3">
    <source>
        <dbReference type="Proteomes" id="UP000185547"/>
    </source>
</evidence>
<dbReference type="OrthoDB" id="4417526at2"/>
<dbReference type="RefSeq" id="WP_063937067.1">
    <property type="nucleotide sequence ID" value="NZ_FTMH01000013.1"/>
</dbReference>
<reference evidence="2 3" key="1">
    <citation type="submission" date="2017-01" db="EMBL/GenBank/DDBJ databases">
        <authorList>
            <person name="Varghese N."/>
            <person name="Submissions S."/>
        </authorList>
    </citation>
    <scope>NUCLEOTIDE SEQUENCE [LARGE SCALE GENOMIC DNA]</scope>
    <source>
        <strain evidence="2 3">DSM 44280</strain>
    </source>
</reference>